<keyword evidence="4" id="KW-1185">Reference proteome</keyword>
<dbReference type="EMBL" id="JAZHXJ010000013">
    <property type="protein sequence ID" value="KAL1882740.1"/>
    <property type="molecule type" value="Genomic_DNA"/>
</dbReference>
<evidence type="ECO:0000313" key="3">
    <source>
        <dbReference type="EMBL" id="KAL1882740.1"/>
    </source>
</evidence>
<dbReference type="InterPro" id="IPR024500">
    <property type="entry name" value="DUF3074"/>
</dbReference>
<evidence type="ECO:0000256" key="1">
    <source>
        <dbReference type="SAM" id="MobiDB-lite"/>
    </source>
</evidence>
<evidence type="ECO:0000259" key="2">
    <source>
        <dbReference type="Pfam" id="PF11274"/>
    </source>
</evidence>
<gene>
    <name evidence="3" type="ORF">VTK73DRAFT_1260</name>
</gene>
<protein>
    <recommendedName>
        <fullName evidence="2">DUF3074 domain-containing protein</fullName>
    </recommendedName>
</protein>
<dbReference type="Pfam" id="PF11274">
    <property type="entry name" value="DUF3074"/>
    <property type="match status" value="1"/>
</dbReference>
<reference evidence="3 4" key="1">
    <citation type="journal article" date="2024" name="Commun. Biol.">
        <title>Comparative genomic analysis of thermophilic fungi reveals convergent evolutionary adaptations and gene losses.</title>
        <authorList>
            <person name="Steindorff A.S."/>
            <person name="Aguilar-Pontes M.V."/>
            <person name="Robinson A.J."/>
            <person name="Andreopoulos B."/>
            <person name="LaButti K."/>
            <person name="Kuo A."/>
            <person name="Mondo S."/>
            <person name="Riley R."/>
            <person name="Otillar R."/>
            <person name="Haridas S."/>
            <person name="Lipzen A."/>
            <person name="Grimwood J."/>
            <person name="Schmutz J."/>
            <person name="Clum A."/>
            <person name="Reid I.D."/>
            <person name="Moisan M.C."/>
            <person name="Butler G."/>
            <person name="Nguyen T.T.M."/>
            <person name="Dewar K."/>
            <person name="Conant G."/>
            <person name="Drula E."/>
            <person name="Henrissat B."/>
            <person name="Hansel C."/>
            <person name="Singer S."/>
            <person name="Hutchinson M.I."/>
            <person name="de Vries R.P."/>
            <person name="Natvig D.O."/>
            <person name="Powell A.J."/>
            <person name="Tsang A."/>
            <person name="Grigoriev I.V."/>
        </authorList>
    </citation>
    <scope>NUCLEOTIDE SEQUENCE [LARGE SCALE GENOMIC DNA]</scope>
    <source>
        <strain evidence="3 4">ATCC 24622</strain>
    </source>
</reference>
<feature type="region of interest" description="Disordered" evidence="1">
    <location>
        <begin position="362"/>
        <end position="384"/>
    </location>
</feature>
<dbReference type="Proteomes" id="UP001586593">
    <property type="component" value="Unassembled WGS sequence"/>
</dbReference>
<evidence type="ECO:0000313" key="4">
    <source>
        <dbReference type="Proteomes" id="UP001586593"/>
    </source>
</evidence>
<name>A0ABR3Y476_9PEZI</name>
<organism evidence="3 4">
    <name type="scientific">Phialemonium thermophilum</name>
    <dbReference type="NCBI Taxonomy" id="223376"/>
    <lineage>
        <taxon>Eukaryota</taxon>
        <taxon>Fungi</taxon>
        <taxon>Dikarya</taxon>
        <taxon>Ascomycota</taxon>
        <taxon>Pezizomycotina</taxon>
        <taxon>Sordariomycetes</taxon>
        <taxon>Sordariomycetidae</taxon>
        <taxon>Cephalothecales</taxon>
        <taxon>Cephalothecaceae</taxon>
        <taxon>Phialemonium</taxon>
    </lineage>
</organism>
<accession>A0ABR3Y476</accession>
<feature type="domain" description="DUF3074" evidence="2">
    <location>
        <begin position="118"/>
        <end position="347"/>
    </location>
</feature>
<dbReference type="PANTHER" id="PTHR40370:SF1">
    <property type="entry name" value="DUF3074 DOMAIN-CONTAINING PROTEIN"/>
    <property type="match status" value="1"/>
</dbReference>
<comment type="caution">
    <text evidence="3">The sequence shown here is derived from an EMBL/GenBank/DDBJ whole genome shotgun (WGS) entry which is preliminary data.</text>
</comment>
<sequence>MGGNDDQKQLGPLLRLWGLTTAQLPDPSETPDNLAPFLISILQEAVPFIDSAAPKSPVPQNQSLAWKTKGTKSYPESDAPVYLSERVIPSSELARIAGRSSPPSVSLRHDARIPPETWVCRRSVHRDLQRKGTASWTEFRAAMKDQHAETEKDMTPTVIGARVALSWDCGIVEAVEGGETWGQFTLCVEEMRHRIGRPVLKDRIFPVLQMTCSSMDGNRTINGGRRTLVAGGMMGMQADEDNEGGGHDYSSDAAAVSRTEKPEFLIVNITVADFVSSAPQAQLSREKDVVVGAYVSVERIRKLPDSGDIEWVMATASDARGVLPLWLQSMAVPGQIAKDVPLFLSWIERQRQKETYQLSLTQAVKSDNPGLSPSGENARGNNST</sequence>
<dbReference type="PANTHER" id="PTHR40370">
    <property type="entry name" value="EXPRESSED PROTEIN"/>
    <property type="match status" value="1"/>
</dbReference>
<proteinExistence type="predicted"/>